<dbReference type="OrthoDB" id="292693at2759"/>
<protein>
    <submittedName>
        <fullName evidence="6">Calcium-binding protein NCS-1</fullName>
    </submittedName>
</protein>
<evidence type="ECO:0000256" key="2">
    <source>
        <dbReference type="ARBA" id="ARBA00011814"/>
    </source>
</evidence>
<organism evidence="6 7">
    <name type="scientific">Hondaea fermentalgiana</name>
    <dbReference type="NCBI Taxonomy" id="2315210"/>
    <lineage>
        <taxon>Eukaryota</taxon>
        <taxon>Sar</taxon>
        <taxon>Stramenopiles</taxon>
        <taxon>Bigyra</taxon>
        <taxon>Labyrinthulomycetes</taxon>
        <taxon>Thraustochytrida</taxon>
        <taxon>Thraustochytriidae</taxon>
        <taxon>Hondaea</taxon>
    </lineage>
</organism>
<dbReference type="InterPro" id="IPR005031">
    <property type="entry name" value="COQ10_START"/>
</dbReference>
<evidence type="ECO:0000256" key="1">
    <source>
        <dbReference type="ARBA" id="ARBA00006885"/>
    </source>
</evidence>
<dbReference type="SUPFAM" id="SSF47473">
    <property type="entry name" value="EF-hand"/>
    <property type="match status" value="1"/>
</dbReference>
<dbReference type="GO" id="GO:0048039">
    <property type="term" value="F:ubiquinone binding"/>
    <property type="evidence" value="ECO:0007669"/>
    <property type="project" value="InterPro"/>
</dbReference>
<gene>
    <name evidence="6" type="ORF">FCC1311_018121</name>
</gene>
<dbReference type="Gene3D" id="1.10.238.10">
    <property type="entry name" value="EF-hand"/>
    <property type="match status" value="1"/>
</dbReference>
<dbReference type="PROSITE" id="PS00018">
    <property type="entry name" value="EF_HAND_1"/>
    <property type="match status" value="1"/>
</dbReference>
<dbReference type="InParanoid" id="A0A2R5G3W0"/>
<dbReference type="AlphaFoldDB" id="A0A2R5G3W0"/>
<comment type="caution">
    <text evidence="6">The sequence shown here is derived from an EMBL/GenBank/DDBJ whole genome shotgun (WGS) entry which is preliminary data.</text>
</comment>
<dbReference type="GO" id="GO:0045333">
    <property type="term" value="P:cellular respiration"/>
    <property type="evidence" value="ECO:0007669"/>
    <property type="project" value="InterPro"/>
</dbReference>
<dbReference type="Proteomes" id="UP000241890">
    <property type="component" value="Unassembled WGS sequence"/>
</dbReference>
<comment type="function">
    <text evidence="4">Required for the function of coenzyme Q in the respiratory chain. May serve as a chaperone or may be involved in the transport of Q6 from its site of synthesis to the catalytic sites of the respiratory complexes.</text>
</comment>
<keyword evidence="7" id="KW-1185">Reference proteome</keyword>
<dbReference type="EMBL" id="BEYU01000015">
    <property type="protein sequence ID" value="GBG25717.1"/>
    <property type="molecule type" value="Genomic_DNA"/>
</dbReference>
<dbReference type="Pfam" id="PF03364">
    <property type="entry name" value="Polyketide_cyc"/>
    <property type="match status" value="1"/>
</dbReference>
<evidence type="ECO:0000259" key="5">
    <source>
        <dbReference type="PROSITE" id="PS50222"/>
    </source>
</evidence>
<feature type="domain" description="EF-hand" evidence="5">
    <location>
        <begin position="272"/>
        <end position="307"/>
    </location>
</feature>
<dbReference type="CDD" id="cd07813">
    <property type="entry name" value="COQ10p_like"/>
    <property type="match status" value="1"/>
</dbReference>
<dbReference type="PROSITE" id="PS50222">
    <property type="entry name" value="EF_HAND_2"/>
    <property type="match status" value="1"/>
</dbReference>
<comment type="similarity">
    <text evidence="1">Belongs to the COQ10 family.</text>
</comment>
<dbReference type="PANTHER" id="PTHR12901">
    <property type="entry name" value="SPERM PROTEIN HOMOLOG"/>
    <property type="match status" value="1"/>
</dbReference>
<dbReference type="InterPro" id="IPR002048">
    <property type="entry name" value="EF_hand_dom"/>
</dbReference>
<comment type="subunit">
    <text evidence="2">Interacts with coenzyme Q.</text>
</comment>
<dbReference type="GO" id="GO:0005509">
    <property type="term" value="F:calcium ion binding"/>
    <property type="evidence" value="ECO:0007669"/>
    <property type="project" value="InterPro"/>
</dbReference>
<dbReference type="InterPro" id="IPR023393">
    <property type="entry name" value="START-like_dom_sf"/>
</dbReference>
<dbReference type="PRINTS" id="PR00450">
    <property type="entry name" value="RECOVERIN"/>
</dbReference>
<evidence type="ECO:0000256" key="4">
    <source>
        <dbReference type="ARBA" id="ARBA00024947"/>
    </source>
</evidence>
<dbReference type="GO" id="GO:0005739">
    <property type="term" value="C:mitochondrion"/>
    <property type="evidence" value="ECO:0007669"/>
    <property type="project" value="TreeGrafter"/>
</dbReference>
<evidence type="ECO:0000256" key="3">
    <source>
        <dbReference type="ARBA" id="ARBA00022837"/>
    </source>
</evidence>
<dbReference type="InterPro" id="IPR011992">
    <property type="entry name" value="EF-hand-dom_pair"/>
</dbReference>
<dbReference type="PANTHER" id="PTHR12901:SF10">
    <property type="entry name" value="COENZYME Q-BINDING PROTEIN COQ10, MITOCHONDRIAL"/>
    <property type="match status" value="1"/>
</dbReference>
<dbReference type="InterPro" id="IPR018247">
    <property type="entry name" value="EF_Hand_1_Ca_BS"/>
</dbReference>
<accession>A0A2R5G3W0</accession>
<dbReference type="Gene3D" id="3.30.530.20">
    <property type="match status" value="1"/>
</dbReference>
<dbReference type="SUPFAM" id="SSF55961">
    <property type="entry name" value="Bet v1-like"/>
    <property type="match status" value="1"/>
</dbReference>
<sequence length="403" mass="45934">MLARQSARRVACLRRARPAGSAALSWWSPFGGSSEPEVKRHSEHRVVPFPKDVIYNVVADVPRYKEFVPYTVESKVLEKLSEHESVAELKVGFMALSERYKSRVTLDPEQGRVSAQAEGSSVFKVLTNKWLIQDRPMDPQTSSLEFEIEFQFKHSLYNSVADMFFKKVTEAMVDAFLARCEAVRDGKAEAHAYFQRIAPPRRGLFRSTGIAAQGRLLGELTTLSHFDLNELERIKTRYDSATSSSRTGELDERTFTRFFHQLFESQGYKAEDLDRSAKLIFNALDVNNDGALNFREFVAGLSTVIKGNNEERARFWLRCFDHNADGRVDRRQLYNMVYASIEVRNALMQVGISSKPQPREQGYFEIDQDLDSLAREAVDRCFAALPPEKDSVSLQSVLSQKLF</sequence>
<keyword evidence="3" id="KW-0106">Calcium</keyword>
<evidence type="ECO:0000313" key="6">
    <source>
        <dbReference type="EMBL" id="GBG25717.1"/>
    </source>
</evidence>
<evidence type="ECO:0000313" key="7">
    <source>
        <dbReference type="Proteomes" id="UP000241890"/>
    </source>
</evidence>
<proteinExistence type="inferred from homology"/>
<dbReference type="InterPro" id="IPR044996">
    <property type="entry name" value="COQ10-like"/>
</dbReference>
<dbReference type="Pfam" id="PF13499">
    <property type="entry name" value="EF-hand_7"/>
    <property type="match status" value="1"/>
</dbReference>
<name>A0A2R5G3W0_9STRA</name>
<reference evidence="6 7" key="1">
    <citation type="submission" date="2017-12" db="EMBL/GenBank/DDBJ databases">
        <title>Sequencing, de novo assembly and annotation of complete genome of a new Thraustochytrid species, strain FCC1311.</title>
        <authorList>
            <person name="Sedici K."/>
            <person name="Godart F."/>
            <person name="Aiese Cigliano R."/>
            <person name="Sanseverino W."/>
            <person name="Barakat M."/>
            <person name="Ortet P."/>
            <person name="Marechal E."/>
            <person name="Cagnac O."/>
            <person name="Amato A."/>
        </authorList>
    </citation>
    <scope>NUCLEOTIDE SEQUENCE [LARGE SCALE GENOMIC DNA]</scope>
</reference>